<dbReference type="Proteomes" id="UP000789901">
    <property type="component" value="Unassembled WGS sequence"/>
</dbReference>
<feature type="region of interest" description="Disordered" evidence="1">
    <location>
        <begin position="668"/>
        <end position="707"/>
    </location>
</feature>
<evidence type="ECO:0000313" key="3">
    <source>
        <dbReference type="Proteomes" id="UP000789901"/>
    </source>
</evidence>
<protein>
    <submittedName>
        <fullName evidence="2">44291_t:CDS:1</fullName>
    </submittedName>
</protein>
<evidence type="ECO:0000256" key="1">
    <source>
        <dbReference type="SAM" id="MobiDB-lite"/>
    </source>
</evidence>
<organism evidence="2 3">
    <name type="scientific">Gigaspora margarita</name>
    <dbReference type="NCBI Taxonomy" id="4874"/>
    <lineage>
        <taxon>Eukaryota</taxon>
        <taxon>Fungi</taxon>
        <taxon>Fungi incertae sedis</taxon>
        <taxon>Mucoromycota</taxon>
        <taxon>Glomeromycotina</taxon>
        <taxon>Glomeromycetes</taxon>
        <taxon>Diversisporales</taxon>
        <taxon>Gigasporaceae</taxon>
        <taxon>Gigaspora</taxon>
    </lineage>
</organism>
<proteinExistence type="predicted"/>
<name>A0ABN7VW64_GIGMA</name>
<feature type="non-terminal residue" evidence="2">
    <location>
        <position position="707"/>
    </location>
</feature>
<reference evidence="2 3" key="1">
    <citation type="submission" date="2021-06" db="EMBL/GenBank/DDBJ databases">
        <authorList>
            <person name="Kallberg Y."/>
            <person name="Tangrot J."/>
            <person name="Rosling A."/>
        </authorList>
    </citation>
    <scope>NUCLEOTIDE SEQUENCE [LARGE SCALE GENOMIC DNA]</scope>
    <source>
        <strain evidence="2 3">120-4 pot B 10/14</strain>
    </source>
</reference>
<sequence length="707" mass="80512">MEGFLLNEELDTVRIATALYKRVLMNEWTGDRDIEVNNFTETLNRIKHENVIEITRLEKFQNWGDGIELEQSVVDDPSWTGQAQENVRMVTRNIQSAMKKCSGLEYKMWEKVKNELGKLDVNKLGYDHSVCSGILDYESKPISMLLPEHRDMFQVALTPRIVASGEWIDSSEKLEAITVQIFEYRAFVHNTMSINETSYMCEVLIQLFDITMSGIPIKCEAWGAWDKWSLVSASRAGDLRRAKRPDYKFTVEISDMGVELIYGETGCPKASQDKQLENHRKLAGLSKDSIEKTRSELKVLLKKLTLSEYLSIFTINVASDTIKIYVMRKECGILVYRPLATAKIPLNVTSSDKVYTLIHTLLTLRTAIIYTLHNILARLDESSEKLLKFAEAKAENTRLKQIIEENVKRDVENTELKSRVGELEARLAIMEHSSVAVNRQSQNDKEAILEILSEVSAVDNSVVQPKQHVPVCKENDNPSNNSTSNFNSVIDQPVHKVIRVPNNNANIKSVKERETDTFLDEVYKKRVSDEIRREKKHKPSTEDLSAPSGASSVTQNEESRLYKKKVAENIVQDIFGFTMDGSEKDHMMKISLTGHEENNCQEKIGSQEDLAELSNSDILQNIYHLYKNACTAENERVKANQAEILCWRSFIIGLDKSVNKIMIKEKNPNTELSSNQDSIIDSSDELPEIEVSASPEKKEYQVLSKKQ</sequence>
<gene>
    <name evidence="2" type="ORF">GMARGA_LOCUS23594</name>
</gene>
<comment type="caution">
    <text evidence="2">The sequence shown here is derived from an EMBL/GenBank/DDBJ whole genome shotgun (WGS) entry which is preliminary data.</text>
</comment>
<dbReference type="EMBL" id="CAJVQB010024043">
    <property type="protein sequence ID" value="CAG8803196.1"/>
    <property type="molecule type" value="Genomic_DNA"/>
</dbReference>
<feature type="region of interest" description="Disordered" evidence="1">
    <location>
        <begin position="529"/>
        <end position="558"/>
    </location>
</feature>
<accession>A0ABN7VW64</accession>
<keyword evidence="3" id="KW-1185">Reference proteome</keyword>
<evidence type="ECO:0000313" key="2">
    <source>
        <dbReference type="EMBL" id="CAG8803196.1"/>
    </source>
</evidence>